<dbReference type="InterPro" id="IPR032595">
    <property type="entry name" value="DUF4905"/>
</dbReference>
<gene>
    <name evidence="1" type="ordered locus">Runsl_5170</name>
</gene>
<dbReference type="Proteomes" id="UP000000493">
    <property type="component" value="Chromosome"/>
</dbReference>
<sequence>MILLITQDFPFSLPVWRILNDTFPTDTTSQLLLLELRNKDQLRWCALDCETGTIRWEKTIQKTTWWTAAIGFFSGILLMHEYAGGGQPAPGKLLAADALTGEIIWILEGSTFEHTDGVNLQTARRGPEGTSTGENRSLKTGLLIDFSSLLKCVPRTLWQSPTTYPETSQYYSILCRFIEKVTGNTPQKAIIYGEVSGNVLINYYFYPTDSIILSRSLLVINSTKTVLLHETIHSDEVGTVSGDYFYDNRYIVFLKKIDEITVIKLPRP</sequence>
<proteinExistence type="predicted"/>
<dbReference type="Gene3D" id="2.40.10.480">
    <property type="match status" value="1"/>
</dbReference>
<accession>A0A7U3ZQE9</accession>
<organism evidence="1 2">
    <name type="scientific">Runella slithyformis (strain ATCC 29530 / DSM 19594 / LMG 11500 / NCIMB 11436 / LSU 4)</name>
    <dbReference type="NCBI Taxonomy" id="761193"/>
    <lineage>
        <taxon>Bacteria</taxon>
        <taxon>Pseudomonadati</taxon>
        <taxon>Bacteroidota</taxon>
        <taxon>Cytophagia</taxon>
        <taxon>Cytophagales</taxon>
        <taxon>Spirosomataceae</taxon>
        <taxon>Runella</taxon>
    </lineage>
</organism>
<protein>
    <recommendedName>
        <fullName evidence="3">PQQ-binding-like beta-propeller repeat protein</fullName>
    </recommendedName>
</protein>
<dbReference type="Pfam" id="PF16248">
    <property type="entry name" value="DUF4905"/>
    <property type="match status" value="1"/>
</dbReference>
<dbReference type="SUPFAM" id="SSF50998">
    <property type="entry name" value="Quinoprotein alcohol dehydrogenase-like"/>
    <property type="match status" value="1"/>
</dbReference>
<name>A0A7U3ZQE9_RUNSL</name>
<reference evidence="2" key="1">
    <citation type="submission" date="2011-06" db="EMBL/GenBank/DDBJ databases">
        <title>The complete genome of chromosome of Runella slithyformis DSM 19594.</title>
        <authorList>
            <consortium name="US DOE Joint Genome Institute (JGI-PGF)"/>
            <person name="Lucas S."/>
            <person name="Han J."/>
            <person name="Lapidus A."/>
            <person name="Bruce D."/>
            <person name="Goodwin L."/>
            <person name="Pitluck S."/>
            <person name="Peters L."/>
            <person name="Kyrpides N."/>
            <person name="Mavromatis K."/>
            <person name="Ivanova N."/>
            <person name="Ovchinnikova G."/>
            <person name="Zhang X."/>
            <person name="Misra M."/>
            <person name="Detter J.C."/>
            <person name="Tapia R."/>
            <person name="Han C."/>
            <person name="Land M."/>
            <person name="Hauser L."/>
            <person name="Markowitz V."/>
            <person name="Cheng J.-F."/>
            <person name="Hugenholtz P."/>
            <person name="Woyke T."/>
            <person name="Wu D."/>
            <person name="Tindall B."/>
            <person name="Faehrich R."/>
            <person name="Brambilla E."/>
            <person name="Klenk H.-P."/>
            <person name="Eisen J.A."/>
        </authorList>
    </citation>
    <scope>NUCLEOTIDE SEQUENCE [LARGE SCALE GENOMIC DNA]</scope>
    <source>
        <strain evidence="2">ATCC 29530 / DSM 19594 / LMG 11500 / NCIMB 11436 / LSU 4</strain>
    </source>
</reference>
<evidence type="ECO:0000313" key="2">
    <source>
        <dbReference type="Proteomes" id="UP000000493"/>
    </source>
</evidence>
<dbReference type="RefSeq" id="WP_013930744.1">
    <property type="nucleotide sequence ID" value="NC_015703.1"/>
</dbReference>
<dbReference type="EMBL" id="CP002859">
    <property type="protein sequence ID" value="AEI51470.1"/>
    <property type="molecule type" value="Genomic_DNA"/>
</dbReference>
<evidence type="ECO:0000313" key="1">
    <source>
        <dbReference type="EMBL" id="AEI51470.1"/>
    </source>
</evidence>
<dbReference type="KEGG" id="rsi:Runsl_5170"/>
<dbReference type="InterPro" id="IPR011047">
    <property type="entry name" value="Quinoprotein_ADH-like_sf"/>
</dbReference>
<reference evidence="1 2" key="2">
    <citation type="journal article" date="2012" name="Stand. Genomic Sci.">
        <title>Complete genome sequence of the aquatic bacterium Runella slithyformis type strain (LSU 4(T)).</title>
        <authorList>
            <person name="Copeland A."/>
            <person name="Zhang X."/>
            <person name="Misra M."/>
            <person name="Lapidus A."/>
            <person name="Nolan M."/>
            <person name="Lucas S."/>
            <person name="Deshpande S."/>
            <person name="Cheng J.F."/>
            <person name="Tapia R."/>
            <person name="Goodwin L.A."/>
            <person name="Pitluck S."/>
            <person name="Liolios K."/>
            <person name="Pagani I."/>
            <person name="Ivanova N."/>
            <person name="Mikhailova N."/>
            <person name="Pati A."/>
            <person name="Chen A."/>
            <person name="Palaniappan K."/>
            <person name="Land M."/>
            <person name="Hauser L."/>
            <person name="Pan C."/>
            <person name="Jeffries C.D."/>
            <person name="Detter J.C."/>
            <person name="Brambilla E.M."/>
            <person name="Rohde M."/>
            <person name="Djao O.D."/>
            <person name="Goker M."/>
            <person name="Sikorski J."/>
            <person name="Tindall B.J."/>
            <person name="Woyke T."/>
            <person name="Bristow J."/>
            <person name="Eisen J.A."/>
            <person name="Markowitz V."/>
            <person name="Hugenholtz P."/>
            <person name="Kyrpides N.C."/>
            <person name="Klenk H.P."/>
            <person name="Mavromatis K."/>
        </authorList>
    </citation>
    <scope>NUCLEOTIDE SEQUENCE [LARGE SCALE GENOMIC DNA]</scope>
    <source>
        <strain evidence="2">ATCC 29530 / DSM 19594 / LMG 11500 / NCIMB 11436 / LSU 4</strain>
    </source>
</reference>
<evidence type="ECO:0008006" key="3">
    <source>
        <dbReference type="Google" id="ProtNLM"/>
    </source>
</evidence>
<dbReference type="AlphaFoldDB" id="A0A7U3ZQE9"/>
<keyword evidence="2" id="KW-1185">Reference proteome</keyword>